<dbReference type="PROSITE" id="PS50109">
    <property type="entry name" value="HIS_KIN"/>
    <property type="match status" value="1"/>
</dbReference>
<dbReference type="CDD" id="cd16922">
    <property type="entry name" value="HATPase_EvgS-ArcB-TorS-like"/>
    <property type="match status" value="1"/>
</dbReference>
<proteinExistence type="predicted"/>
<comment type="caution">
    <text evidence="17">The sequence shown here is derived from an EMBL/GenBank/DDBJ whole genome shotgun (WGS) entry which is preliminary data.</text>
</comment>
<keyword evidence="5" id="KW-0547">Nucleotide-binding</keyword>
<dbReference type="Pfam" id="PF02518">
    <property type="entry name" value="HATPase_c"/>
    <property type="match status" value="1"/>
</dbReference>
<dbReference type="RefSeq" id="WP_059286540.1">
    <property type="nucleotide sequence ID" value="NZ_LNQU01000089.1"/>
</dbReference>
<dbReference type="SUPFAM" id="SSF52172">
    <property type="entry name" value="CheY-like"/>
    <property type="match status" value="1"/>
</dbReference>
<dbReference type="InterPro" id="IPR036890">
    <property type="entry name" value="HATPase_C_sf"/>
</dbReference>
<dbReference type="EMBL" id="QJKC01000009">
    <property type="protein sequence ID" value="PXX46321.1"/>
    <property type="molecule type" value="Genomic_DNA"/>
</dbReference>
<evidence type="ECO:0000313" key="17">
    <source>
        <dbReference type="EMBL" id="PXX46321.1"/>
    </source>
</evidence>
<evidence type="ECO:0000259" key="15">
    <source>
        <dbReference type="PROSITE" id="PS50109"/>
    </source>
</evidence>
<evidence type="ECO:0000256" key="8">
    <source>
        <dbReference type="ARBA" id="ARBA00023012"/>
    </source>
</evidence>
<name>A0A318JQ12_9NEIS</name>
<evidence type="ECO:0000256" key="4">
    <source>
        <dbReference type="ARBA" id="ARBA00022679"/>
    </source>
</evidence>
<dbReference type="FunFam" id="1.10.287.130:FF:000002">
    <property type="entry name" value="Two-component osmosensing histidine kinase"/>
    <property type="match status" value="1"/>
</dbReference>
<dbReference type="PANTHER" id="PTHR45339:SF1">
    <property type="entry name" value="HYBRID SIGNAL TRANSDUCTION HISTIDINE KINASE J"/>
    <property type="match status" value="1"/>
</dbReference>
<evidence type="ECO:0000256" key="14">
    <source>
        <dbReference type="SAM" id="MobiDB-lite"/>
    </source>
</evidence>
<comment type="function">
    <text evidence="9">Member of the two-component regulatory system BvgS/BvgA. Phosphorylates BvgA via a four-step phosphorelay in response to environmental signals.</text>
</comment>
<evidence type="ECO:0000256" key="1">
    <source>
        <dbReference type="ARBA" id="ARBA00000085"/>
    </source>
</evidence>
<dbReference type="OrthoDB" id="5290456at2"/>
<dbReference type="InterPro" id="IPR001789">
    <property type="entry name" value="Sig_transdc_resp-reg_receiver"/>
</dbReference>
<dbReference type="Gene3D" id="3.30.565.10">
    <property type="entry name" value="Histidine kinase-like ATPase, C-terminal domain"/>
    <property type="match status" value="1"/>
</dbReference>
<evidence type="ECO:0000256" key="12">
    <source>
        <dbReference type="ARBA" id="ARBA00070152"/>
    </source>
</evidence>
<dbReference type="Pfam" id="PF00072">
    <property type="entry name" value="Response_reg"/>
    <property type="match status" value="1"/>
</dbReference>
<feature type="modified residue" description="4-aspartylphosphate" evidence="13">
    <location>
        <position position="384"/>
    </location>
</feature>
<dbReference type="AlphaFoldDB" id="A0A318JQ12"/>
<dbReference type="PROSITE" id="PS50110">
    <property type="entry name" value="RESPONSE_REGULATORY"/>
    <property type="match status" value="1"/>
</dbReference>
<dbReference type="Gene3D" id="3.40.50.2300">
    <property type="match status" value="1"/>
</dbReference>
<dbReference type="InterPro" id="IPR003661">
    <property type="entry name" value="HisK_dim/P_dom"/>
</dbReference>
<dbReference type="InterPro" id="IPR011006">
    <property type="entry name" value="CheY-like_superfamily"/>
</dbReference>
<dbReference type="CDD" id="cd00082">
    <property type="entry name" value="HisKA"/>
    <property type="match status" value="1"/>
</dbReference>
<dbReference type="SMART" id="SM00448">
    <property type="entry name" value="REC"/>
    <property type="match status" value="1"/>
</dbReference>
<dbReference type="InterPro" id="IPR036097">
    <property type="entry name" value="HisK_dim/P_sf"/>
</dbReference>
<feature type="domain" description="Response regulatory" evidence="16">
    <location>
        <begin position="334"/>
        <end position="451"/>
    </location>
</feature>
<dbReference type="EC" id="2.7.13.3" evidence="2"/>
<evidence type="ECO:0000256" key="11">
    <source>
        <dbReference type="ARBA" id="ARBA00068150"/>
    </source>
</evidence>
<keyword evidence="3 13" id="KW-0597">Phosphoprotein</keyword>
<keyword evidence="7" id="KW-0067">ATP-binding</keyword>
<evidence type="ECO:0000259" key="16">
    <source>
        <dbReference type="PROSITE" id="PS50110"/>
    </source>
</evidence>
<dbReference type="PRINTS" id="PR00344">
    <property type="entry name" value="BCTRLSENSOR"/>
</dbReference>
<dbReference type="PANTHER" id="PTHR45339">
    <property type="entry name" value="HYBRID SIGNAL TRANSDUCTION HISTIDINE KINASE J"/>
    <property type="match status" value="1"/>
</dbReference>
<reference evidence="17 18" key="1">
    <citation type="submission" date="2018-05" db="EMBL/GenBank/DDBJ databases">
        <title>Genomic Encyclopedia of Type Strains, Phase IV (KMG-IV): sequencing the most valuable type-strain genomes for metagenomic binning, comparative biology and taxonomic classification.</title>
        <authorList>
            <person name="Goeker M."/>
        </authorList>
    </citation>
    <scope>NUCLEOTIDE SEQUENCE [LARGE SCALE GENOMIC DNA]</scope>
    <source>
        <strain evidence="17 18">DSM 25134</strain>
    </source>
</reference>
<organism evidence="17 18">
    <name type="scientific">Aquitalea magnusonii</name>
    <dbReference type="NCBI Taxonomy" id="332411"/>
    <lineage>
        <taxon>Bacteria</taxon>
        <taxon>Pseudomonadati</taxon>
        <taxon>Pseudomonadota</taxon>
        <taxon>Betaproteobacteria</taxon>
        <taxon>Neisseriales</taxon>
        <taxon>Chromobacteriaceae</taxon>
        <taxon>Aquitalea</taxon>
    </lineage>
</organism>
<gene>
    <name evidence="17" type="ORF">DFR38_109163</name>
</gene>
<dbReference type="CDD" id="cd17546">
    <property type="entry name" value="REC_hyHK_CKI1_RcsC-like"/>
    <property type="match status" value="1"/>
</dbReference>
<comment type="catalytic activity">
    <reaction evidence="1">
        <text>ATP + protein L-histidine = ADP + protein N-phospho-L-histidine.</text>
        <dbReference type="EC" id="2.7.13.3"/>
    </reaction>
</comment>
<dbReference type="InterPro" id="IPR004358">
    <property type="entry name" value="Sig_transdc_His_kin-like_C"/>
</dbReference>
<dbReference type="GO" id="GO:0000155">
    <property type="term" value="F:phosphorelay sensor kinase activity"/>
    <property type="evidence" value="ECO:0007669"/>
    <property type="project" value="InterPro"/>
</dbReference>
<evidence type="ECO:0000256" key="9">
    <source>
        <dbReference type="ARBA" id="ARBA00058004"/>
    </source>
</evidence>
<evidence type="ECO:0000256" key="5">
    <source>
        <dbReference type="ARBA" id="ARBA00022741"/>
    </source>
</evidence>
<dbReference type="Gene3D" id="1.10.287.130">
    <property type="match status" value="1"/>
</dbReference>
<dbReference type="FunFam" id="3.30.565.10:FF:000010">
    <property type="entry name" value="Sensor histidine kinase RcsC"/>
    <property type="match status" value="1"/>
</dbReference>
<feature type="region of interest" description="Disordered" evidence="14">
    <location>
        <begin position="451"/>
        <end position="472"/>
    </location>
</feature>
<evidence type="ECO:0000256" key="13">
    <source>
        <dbReference type="PROSITE-ProRule" id="PRU00169"/>
    </source>
</evidence>
<evidence type="ECO:0000256" key="2">
    <source>
        <dbReference type="ARBA" id="ARBA00012438"/>
    </source>
</evidence>
<evidence type="ECO:0000256" key="7">
    <source>
        <dbReference type="ARBA" id="ARBA00022840"/>
    </source>
</evidence>
<dbReference type="SUPFAM" id="SSF47384">
    <property type="entry name" value="Homodimeric domain of signal transducing histidine kinase"/>
    <property type="match status" value="1"/>
</dbReference>
<feature type="compositionally biased region" description="Polar residues" evidence="14">
    <location>
        <begin position="451"/>
        <end position="460"/>
    </location>
</feature>
<evidence type="ECO:0000313" key="18">
    <source>
        <dbReference type="Proteomes" id="UP000248395"/>
    </source>
</evidence>
<dbReference type="SUPFAM" id="SSF55874">
    <property type="entry name" value="ATPase domain of HSP90 chaperone/DNA topoisomerase II/histidine kinase"/>
    <property type="match status" value="1"/>
</dbReference>
<keyword evidence="8" id="KW-0902">Two-component regulatory system</keyword>
<protein>
    <recommendedName>
        <fullName evidence="11">Sensory/regulatory protein RpfC</fullName>
        <ecNumber evidence="2">2.7.13.3</ecNumber>
    </recommendedName>
    <alternativeName>
        <fullName evidence="12">Virulence sensor protein BvgS</fullName>
    </alternativeName>
</protein>
<evidence type="ECO:0000256" key="6">
    <source>
        <dbReference type="ARBA" id="ARBA00022777"/>
    </source>
</evidence>
<keyword evidence="18" id="KW-1185">Reference proteome</keyword>
<comment type="subunit">
    <text evidence="10">At low DSF concentrations, interacts with RpfF.</text>
</comment>
<dbReference type="Proteomes" id="UP000248395">
    <property type="component" value="Unassembled WGS sequence"/>
</dbReference>
<evidence type="ECO:0000256" key="3">
    <source>
        <dbReference type="ARBA" id="ARBA00022553"/>
    </source>
</evidence>
<dbReference type="Pfam" id="PF00512">
    <property type="entry name" value="HisKA"/>
    <property type="match status" value="1"/>
</dbReference>
<dbReference type="InterPro" id="IPR003594">
    <property type="entry name" value="HATPase_dom"/>
</dbReference>
<feature type="domain" description="Histidine kinase" evidence="15">
    <location>
        <begin position="86"/>
        <end position="308"/>
    </location>
</feature>
<sequence length="472" mass="51684">MSEDELAQLQDQLLRYQKRYQREKAARKEAEVLLEQRSRALYDANFELSTVAAQLEKIVEWRMAQLSEALLKAEMAAKAKSEFLAVMSHEIRTPLNGVLGMAELLSHSKLTAEQGEQVATLQECGTSLLALINDILDLSKIDAGKLTLEQRPYNLYALLDSVVNLFVPKAMEAGLHIEWQRPQGSAWLLGDATRLRQITSNLLSNAIKFTHQGAITVTVGIEPLEDTFDMKRLVLVIRDTGIGMTQEQLGKVFTAFEQADSTTTRRYGGTGLGLAICRRLAEAMGGRIDVSSEPGVGSCFSVHWVATETSAPAAEAPVIVLPEEAPSPGAAALSVMVAEDNTVNQKLIIKLLDKLGYRDVLLAANGRQALERVSQGGVELILMDMQMPEMDGLDATRAIRQLELDCQPHIIALTANAFDEDRERCQQAGMNDFLSKPVSLERLSVAMQRASSLLSKQKQPSPAGEPDTQASA</sequence>
<dbReference type="GO" id="GO:0005524">
    <property type="term" value="F:ATP binding"/>
    <property type="evidence" value="ECO:0007669"/>
    <property type="project" value="UniProtKB-KW"/>
</dbReference>
<dbReference type="InterPro" id="IPR005467">
    <property type="entry name" value="His_kinase_dom"/>
</dbReference>
<dbReference type="SMART" id="SM00388">
    <property type="entry name" value="HisKA"/>
    <property type="match status" value="1"/>
</dbReference>
<keyword evidence="6 17" id="KW-0418">Kinase</keyword>
<accession>A0A318JQ12</accession>
<keyword evidence="4" id="KW-0808">Transferase</keyword>
<dbReference type="SMART" id="SM00387">
    <property type="entry name" value="HATPase_c"/>
    <property type="match status" value="1"/>
</dbReference>
<evidence type="ECO:0000256" key="10">
    <source>
        <dbReference type="ARBA" id="ARBA00064003"/>
    </source>
</evidence>